<feature type="domain" description="Aldehyde oxidase/xanthine dehydrogenase second molybdopterin binding" evidence="1">
    <location>
        <begin position="20"/>
        <end position="82"/>
    </location>
</feature>
<comment type="caution">
    <text evidence="2">The sequence shown here is derived from an EMBL/GenBank/DDBJ whole genome shotgun (WGS) entry which is preliminary data.</text>
</comment>
<protein>
    <submittedName>
        <fullName evidence="2">Molybdopterin-dependent oxidoreductase</fullName>
    </submittedName>
</protein>
<organism evidence="2 3">
    <name type="scientific">Sinorhizobium psoraleae</name>
    <dbReference type="NCBI Taxonomy" id="520838"/>
    <lineage>
        <taxon>Bacteria</taxon>
        <taxon>Pseudomonadati</taxon>
        <taxon>Pseudomonadota</taxon>
        <taxon>Alphaproteobacteria</taxon>
        <taxon>Hyphomicrobiales</taxon>
        <taxon>Rhizobiaceae</taxon>
        <taxon>Sinorhizobium/Ensifer group</taxon>
        <taxon>Sinorhizobium</taxon>
    </lineage>
</organism>
<reference evidence="2" key="1">
    <citation type="submission" date="2022-10" db="EMBL/GenBank/DDBJ databases">
        <title>Whole genome sequencing of three plant growth promoting bacteria isolated from Vachellia tortilis subsp. raddiana in Morocco.</title>
        <authorList>
            <person name="Hnini M."/>
            <person name="Zouagui R."/>
            <person name="Zouagui H."/>
            <person name="Chemao Elfihri M.-W."/>
            <person name="Ibrahimi A."/>
            <person name="Sbabou L."/>
            <person name="Aurag J."/>
        </authorList>
    </citation>
    <scope>NUCLEOTIDE SEQUENCE</scope>
    <source>
        <strain evidence="2">LMR678</strain>
    </source>
</reference>
<evidence type="ECO:0000259" key="1">
    <source>
        <dbReference type="Pfam" id="PF20256"/>
    </source>
</evidence>
<sequence length="137" mass="14143">MLESPPPNPFPRSGNRAQRTEHIVFAVNCGLAVNPDQDRAQIEGGSASCPGAIMAEEITLTAGKVDQGNFDGYTALRIDAVPAAEVHILPSANTPSGIGEPGASPIGPAGANAVYKALGKRIRVILSPDRSMPDVTS</sequence>
<dbReference type="InterPro" id="IPR037165">
    <property type="entry name" value="AldOxase/xan_DH_Mopterin-bd_sf"/>
</dbReference>
<dbReference type="InterPro" id="IPR046867">
    <property type="entry name" value="AldOxase/xan_DH_MoCoBD2"/>
</dbReference>
<keyword evidence="3" id="KW-1185">Reference proteome</keyword>
<dbReference type="InterPro" id="IPR052516">
    <property type="entry name" value="N-heterocyclic_Hydroxylase"/>
</dbReference>
<accession>A0ABT4KMW5</accession>
<evidence type="ECO:0000313" key="3">
    <source>
        <dbReference type="Proteomes" id="UP001079430"/>
    </source>
</evidence>
<proteinExistence type="predicted"/>
<name>A0ABT4KMW5_9HYPH</name>
<dbReference type="Proteomes" id="UP001079430">
    <property type="component" value="Unassembled WGS sequence"/>
</dbReference>
<dbReference type="PANTHER" id="PTHR47495">
    <property type="entry name" value="ALDEHYDE DEHYDROGENASE"/>
    <property type="match status" value="1"/>
</dbReference>
<dbReference type="PANTHER" id="PTHR47495:SF2">
    <property type="entry name" value="ALDEHYDE DEHYDROGENASE"/>
    <property type="match status" value="1"/>
</dbReference>
<dbReference type="EMBL" id="JAPVOI010000005">
    <property type="protein sequence ID" value="MCZ4093296.1"/>
    <property type="molecule type" value="Genomic_DNA"/>
</dbReference>
<evidence type="ECO:0000313" key="2">
    <source>
        <dbReference type="EMBL" id="MCZ4093296.1"/>
    </source>
</evidence>
<dbReference type="Gene3D" id="3.30.365.10">
    <property type="entry name" value="Aldehyde oxidase/xanthine dehydrogenase, molybdopterin binding domain"/>
    <property type="match status" value="1"/>
</dbReference>
<gene>
    <name evidence="2" type="ORF">O3W52_25830</name>
</gene>
<dbReference type="SUPFAM" id="SSF56003">
    <property type="entry name" value="Molybdenum cofactor-binding domain"/>
    <property type="match status" value="1"/>
</dbReference>
<dbReference type="Pfam" id="PF20256">
    <property type="entry name" value="MoCoBD_2"/>
    <property type="match status" value="1"/>
</dbReference>